<dbReference type="GO" id="GO:0050660">
    <property type="term" value="F:flavin adenine dinucleotide binding"/>
    <property type="evidence" value="ECO:0007669"/>
    <property type="project" value="InterPro"/>
</dbReference>
<accession>A0A6G0XV43</accession>
<evidence type="ECO:0000256" key="3">
    <source>
        <dbReference type="ARBA" id="ARBA00022827"/>
    </source>
</evidence>
<dbReference type="VEuPathDB" id="FungiDB:AeMF1_009242"/>
<gene>
    <name evidence="6" type="ORF">Ae201684_001017</name>
</gene>
<keyword evidence="3" id="KW-0274">FAD</keyword>
<dbReference type="Proteomes" id="UP000481153">
    <property type="component" value="Unassembled WGS sequence"/>
</dbReference>
<evidence type="ECO:0000256" key="1">
    <source>
        <dbReference type="ARBA" id="ARBA00009183"/>
    </source>
</evidence>
<dbReference type="AlphaFoldDB" id="A0A6G0XV43"/>
<dbReference type="PANTHER" id="PTHR23023">
    <property type="entry name" value="DIMETHYLANILINE MONOOXYGENASE"/>
    <property type="match status" value="1"/>
</dbReference>
<sequence length="431" mass="48968">MRVVVIGAGPAGLAALKVFQGLESVEELVAYEAQEEVGGTWRYTEESKSWYDSAVYDNLHTNLPPEQMMYPSMPFPEGTERFPHHTDVQNYLLAFTERFNLRRYIRLNTSVEECSFNNGVWYLRLSDGSKREADRLIIATGHFRQPHIPSDVAIDSSIQSIHSKEYRRSKPFADKAVIVAGAGTSAFDIACEISQVAKRVIISIRNLPSSTATKDNGEYNHLRPTRADGSTANLDVKSQIRRTGPQGLVEFNDGSVETGVDVILFCTGYDFHFPFLPQGGKTSPSTRLIEDGGAVYNLYREMVYIPNPTLALIGVDHKIWPFPVFEYQATLLSLYWTNQLQLPSESEMREYEVREASKWQYRPGTRSSHSFGPERQFAYLTEIYNDAVSCTMTPSIPKPVLLTIEQRQKVDEERMKRFGYKEALRELFAVR</sequence>
<evidence type="ECO:0008006" key="8">
    <source>
        <dbReference type="Google" id="ProtNLM"/>
    </source>
</evidence>
<protein>
    <recommendedName>
        <fullName evidence="8">Flavin-containing monooxygenase</fullName>
    </recommendedName>
</protein>
<dbReference type="InterPro" id="IPR050346">
    <property type="entry name" value="FMO-like"/>
</dbReference>
<keyword evidence="5" id="KW-0560">Oxidoreductase</keyword>
<name>A0A6G0XV43_9STRA</name>
<evidence type="ECO:0000256" key="5">
    <source>
        <dbReference type="ARBA" id="ARBA00023002"/>
    </source>
</evidence>
<proteinExistence type="inferred from homology"/>
<comment type="caution">
    <text evidence="6">The sequence shown here is derived from an EMBL/GenBank/DDBJ whole genome shotgun (WGS) entry which is preliminary data.</text>
</comment>
<keyword evidence="2" id="KW-0285">Flavoprotein</keyword>
<dbReference type="PIRSF" id="PIRSF000332">
    <property type="entry name" value="FMO"/>
    <property type="match status" value="1"/>
</dbReference>
<dbReference type="SUPFAM" id="SSF51905">
    <property type="entry name" value="FAD/NAD(P)-binding domain"/>
    <property type="match status" value="2"/>
</dbReference>
<reference evidence="6 7" key="1">
    <citation type="submission" date="2019-07" db="EMBL/GenBank/DDBJ databases">
        <title>Genomics analysis of Aphanomyces spp. identifies a new class of oomycete effector associated with host adaptation.</title>
        <authorList>
            <person name="Gaulin E."/>
        </authorList>
    </citation>
    <scope>NUCLEOTIDE SEQUENCE [LARGE SCALE GENOMIC DNA]</scope>
    <source>
        <strain evidence="6 7">ATCC 201684</strain>
    </source>
</reference>
<evidence type="ECO:0000313" key="7">
    <source>
        <dbReference type="Proteomes" id="UP000481153"/>
    </source>
</evidence>
<dbReference type="InterPro" id="IPR000960">
    <property type="entry name" value="Flavin_mOase"/>
</dbReference>
<dbReference type="InterPro" id="IPR020946">
    <property type="entry name" value="Flavin_mOase-like"/>
</dbReference>
<keyword evidence="4" id="KW-0521">NADP</keyword>
<dbReference type="EMBL" id="VJMJ01000009">
    <property type="protein sequence ID" value="KAF0744543.1"/>
    <property type="molecule type" value="Genomic_DNA"/>
</dbReference>
<dbReference type="PRINTS" id="PR00370">
    <property type="entry name" value="FMOXYGENASE"/>
</dbReference>
<keyword evidence="7" id="KW-1185">Reference proteome</keyword>
<dbReference type="GO" id="GO:0004499">
    <property type="term" value="F:N,N-dimethylaniline monooxygenase activity"/>
    <property type="evidence" value="ECO:0007669"/>
    <property type="project" value="InterPro"/>
</dbReference>
<organism evidence="6 7">
    <name type="scientific">Aphanomyces euteiches</name>
    <dbReference type="NCBI Taxonomy" id="100861"/>
    <lineage>
        <taxon>Eukaryota</taxon>
        <taxon>Sar</taxon>
        <taxon>Stramenopiles</taxon>
        <taxon>Oomycota</taxon>
        <taxon>Saprolegniomycetes</taxon>
        <taxon>Saprolegniales</taxon>
        <taxon>Verrucalvaceae</taxon>
        <taxon>Aphanomyces</taxon>
    </lineage>
</organism>
<comment type="similarity">
    <text evidence="1">Belongs to the FMO family.</text>
</comment>
<evidence type="ECO:0000256" key="2">
    <source>
        <dbReference type="ARBA" id="ARBA00022630"/>
    </source>
</evidence>
<evidence type="ECO:0000313" key="6">
    <source>
        <dbReference type="EMBL" id="KAF0744543.1"/>
    </source>
</evidence>
<dbReference type="GO" id="GO:0050661">
    <property type="term" value="F:NADP binding"/>
    <property type="evidence" value="ECO:0007669"/>
    <property type="project" value="InterPro"/>
</dbReference>
<evidence type="ECO:0000256" key="4">
    <source>
        <dbReference type="ARBA" id="ARBA00022857"/>
    </source>
</evidence>
<dbReference type="Pfam" id="PF00743">
    <property type="entry name" value="FMO-like"/>
    <property type="match status" value="2"/>
</dbReference>
<dbReference type="Gene3D" id="3.50.50.60">
    <property type="entry name" value="FAD/NAD(P)-binding domain"/>
    <property type="match status" value="2"/>
</dbReference>
<dbReference type="InterPro" id="IPR036188">
    <property type="entry name" value="FAD/NAD-bd_sf"/>
</dbReference>